<dbReference type="Gene3D" id="1.20.1280.50">
    <property type="match status" value="1"/>
</dbReference>
<dbReference type="SUPFAM" id="SSF52047">
    <property type="entry name" value="RNI-like"/>
    <property type="match status" value="1"/>
</dbReference>
<evidence type="ECO:0000313" key="2">
    <source>
        <dbReference type="EMBL" id="KAH7963686.1"/>
    </source>
</evidence>
<dbReference type="VEuPathDB" id="VectorBase:RSAN_054774"/>
<reference evidence="2" key="2">
    <citation type="submission" date="2021-09" db="EMBL/GenBank/DDBJ databases">
        <authorList>
            <person name="Jia N."/>
            <person name="Wang J."/>
            <person name="Shi W."/>
            <person name="Du L."/>
            <person name="Sun Y."/>
            <person name="Zhan W."/>
            <person name="Jiang J."/>
            <person name="Wang Q."/>
            <person name="Zhang B."/>
            <person name="Ji P."/>
            <person name="Sakyi L.B."/>
            <person name="Cui X."/>
            <person name="Yuan T."/>
            <person name="Jiang B."/>
            <person name="Yang W."/>
            <person name="Lam T.T.-Y."/>
            <person name="Chang Q."/>
            <person name="Ding S."/>
            <person name="Wang X."/>
            <person name="Zhu J."/>
            <person name="Ruan X."/>
            <person name="Zhao L."/>
            <person name="Wei J."/>
            <person name="Que T."/>
            <person name="Du C."/>
            <person name="Cheng J."/>
            <person name="Dai P."/>
            <person name="Han X."/>
            <person name="Huang E."/>
            <person name="Gao Y."/>
            <person name="Liu J."/>
            <person name="Shao H."/>
            <person name="Ye R."/>
            <person name="Li L."/>
            <person name="Wei W."/>
            <person name="Wang X."/>
            <person name="Wang C."/>
            <person name="Huo Q."/>
            <person name="Li W."/>
            <person name="Guo W."/>
            <person name="Chen H."/>
            <person name="Chen S."/>
            <person name="Zhou L."/>
            <person name="Zhou L."/>
            <person name="Ni X."/>
            <person name="Tian J."/>
            <person name="Zhou Y."/>
            <person name="Sheng Y."/>
            <person name="Liu T."/>
            <person name="Pan Y."/>
            <person name="Xia L."/>
            <person name="Li J."/>
            <person name="Zhao F."/>
            <person name="Cao W."/>
        </authorList>
    </citation>
    <scope>NUCLEOTIDE SEQUENCE</scope>
    <source>
        <strain evidence="2">Rsan-2018</strain>
        <tissue evidence="2">Larvae</tissue>
    </source>
</reference>
<dbReference type="InterPro" id="IPR036047">
    <property type="entry name" value="F-box-like_dom_sf"/>
</dbReference>
<name>A0A9D4Q5Y3_RHISA</name>
<dbReference type="AlphaFoldDB" id="A0A9D4Q5Y3"/>
<dbReference type="EMBL" id="JABSTV010001249">
    <property type="protein sequence ID" value="KAH7963686.1"/>
    <property type="molecule type" value="Genomic_DNA"/>
</dbReference>
<dbReference type="InterPro" id="IPR001810">
    <property type="entry name" value="F-box_dom"/>
</dbReference>
<reference evidence="2" key="1">
    <citation type="journal article" date="2020" name="Cell">
        <title>Large-Scale Comparative Analyses of Tick Genomes Elucidate Their Genetic Diversity and Vector Capacities.</title>
        <authorList>
            <consortium name="Tick Genome and Microbiome Consortium (TIGMIC)"/>
            <person name="Jia N."/>
            <person name="Wang J."/>
            <person name="Shi W."/>
            <person name="Du L."/>
            <person name="Sun Y."/>
            <person name="Zhan W."/>
            <person name="Jiang J.F."/>
            <person name="Wang Q."/>
            <person name="Zhang B."/>
            <person name="Ji P."/>
            <person name="Bell-Sakyi L."/>
            <person name="Cui X.M."/>
            <person name="Yuan T.T."/>
            <person name="Jiang B.G."/>
            <person name="Yang W.F."/>
            <person name="Lam T.T."/>
            <person name="Chang Q.C."/>
            <person name="Ding S.J."/>
            <person name="Wang X.J."/>
            <person name="Zhu J.G."/>
            <person name="Ruan X.D."/>
            <person name="Zhao L."/>
            <person name="Wei J.T."/>
            <person name="Ye R.Z."/>
            <person name="Que T.C."/>
            <person name="Du C.H."/>
            <person name="Zhou Y.H."/>
            <person name="Cheng J.X."/>
            <person name="Dai P.F."/>
            <person name="Guo W.B."/>
            <person name="Han X.H."/>
            <person name="Huang E.J."/>
            <person name="Li L.F."/>
            <person name="Wei W."/>
            <person name="Gao Y.C."/>
            <person name="Liu J.Z."/>
            <person name="Shao H.Z."/>
            <person name="Wang X."/>
            <person name="Wang C.C."/>
            <person name="Yang T.C."/>
            <person name="Huo Q.B."/>
            <person name="Li W."/>
            <person name="Chen H.Y."/>
            <person name="Chen S.E."/>
            <person name="Zhou L.G."/>
            <person name="Ni X.B."/>
            <person name="Tian J.H."/>
            <person name="Sheng Y."/>
            <person name="Liu T."/>
            <person name="Pan Y.S."/>
            <person name="Xia L.Y."/>
            <person name="Li J."/>
            <person name="Zhao F."/>
            <person name="Cao W.C."/>
        </authorList>
    </citation>
    <scope>NUCLEOTIDE SEQUENCE</scope>
    <source>
        <strain evidence="2">Rsan-2018</strain>
    </source>
</reference>
<proteinExistence type="predicted"/>
<gene>
    <name evidence="2" type="ORF">HPB52_022414</name>
</gene>
<dbReference type="SUPFAM" id="SSF81383">
    <property type="entry name" value="F-box domain"/>
    <property type="match status" value="1"/>
</dbReference>
<dbReference type="InterPro" id="IPR032675">
    <property type="entry name" value="LRR_dom_sf"/>
</dbReference>
<comment type="caution">
    <text evidence="2">The sequence shown here is derived from an EMBL/GenBank/DDBJ whole genome shotgun (WGS) entry which is preliminary data.</text>
</comment>
<dbReference type="Proteomes" id="UP000821837">
    <property type="component" value="Chromosome 3"/>
</dbReference>
<evidence type="ECO:0000259" key="1">
    <source>
        <dbReference type="PROSITE" id="PS50181"/>
    </source>
</evidence>
<feature type="domain" description="F-box" evidence="1">
    <location>
        <begin position="18"/>
        <end position="64"/>
    </location>
</feature>
<dbReference type="Gene3D" id="3.80.10.10">
    <property type="entry name" value="Ribonuclease Inhibitor"/>
    <property type="match status" value="2"/>
</dbReference>
<sequence>MASTTAAATVPVPPRQASDFVGLFPLDLWRRIFTYLDATSLLAVAEASPKLKRLAFCSKILKRLTFDPETDERIVKKFVLATREQLVDGDRVQDVPLAPHVLRLRLNNCLAFPSASILDIARYCHNLQELSCVNCVVEPIALFDLLALKLTGVKKLEWSLYEDSHYKTWLDKRTVTHLRTFPRLQGPKLNTMYVELAVTDETVYFLDNFVAQCRRLRHLHVHAVRKEDPDVPGSEACRRELTKRKRHLETFKYSHEELLTPMNLGTRMMERDMRRRTYSAEDAVWGNVDCRFKPEEATNLFTFADVIERKVILRGIKQAVVVVEGDARSTCLFEHAAGQADLWKDISRLSLALMPPRGFEVPTSPTAHRGYMNPMMQFFDACVSRLVELNMTAFHFTEEADCCLVVASTLPNLRSLALAPCGVNHAHSLESLACGCRFLEHLDVGSDGALSCEACHRPLLFTARRIWMLHETTRLRRLSIGETATVADLTFLQLCRVVELRLNVDCEDAAKLRDCTCTLGELLRSNPLLTSLTLVAGRETLGARFAENLSAVRSLQHLCVLTATRTAEREAEDFFMILEDRLPQLRSLHAHYLDVRGTVQVRTWLRQWRPDYTPPTIAKWRSSEGVFLHDRPCLGRLCSVSTFIGLVRPRNRY</sequence>
<evidence type="ECO:0000313" key="3">
    <source>
        <dbReference type="Proteomes" id="UP000821837"/>
    </source>
</evidence>
<keyword evidence="3" id="KW-1185">Reference proteome</keyword>
<protein>
    <recommendedName>
        <fullName evidence="1">F-box domain-containing protein</fullName>
    </recommendedName>
</protein>
<organism evidence="2 3">
    <name type="scientific">Rhipicephalus sanguineus</name>
    <name type="common">Brown dog tick</name>
    <name type="synonym">Ixodes sanguineus</name>
    <dbReference type="NCBI Taxonomy" id="34632"/>
    <lineage>
        <taxon>Eukaryota</taxon>
        <taxon>Metazoa</taxon>
        <taxon>Ecdysozoa</taxon>
        <taxon>Arthropoda</taxon>
        <taxon>Chelicerata</taxon>
        <taxon>Arachnida</taxon>
        <taxon>Acari</taxon>
        <taxon>Parasitiformes</taxon>
        <taxon>Ixodida</taxon>
        <taxon>Ixodoidea</taxon>
        <taxon>Ixodidae</taxon>
        <taxon>Rhipicephalinae</taxon>
        <taxon>Rhipicephalus</taxon>
        <taxon>Rhipicephalus</taxon>
    </lineage>
</organism>
<dbReference type="PROSITE" id="PS50181">
    <property type="entry name" value="FBOX"/>
    <property type="match status" value="1"/>
</dbReference>
<accession>A0A9D4Q5Y3</accession>